<evidence type="ECO:0000313" key="1">
    <source>
        <dbReference type="EMBL" id="QGQ98809.1"/>
    </source>
</evidence>
<dbReference type="EMBL" id="CP034235">
    <property type="protein sequence ID" value="QGQ98809.1"/>
    <property type="molecule type" value="Genomic_DNA"/>
</dbReference>
<gene>
    <name evidence="1" type="ORF">EHS13_29995</name>
</gene>
<accession>A0A6B8RS82</accession>
<proteinExistence type="predicted"/>
<evidence type="ECO:0000313" key="2">
    <source>
        <dbReference type="Proteomes" id="UP000426246"/>
    </source>
</evidence>
<dbReference type="AlphaFoldDB" id="A0A6B8RS82"/>
<name>A0A6B8RS82_9BACL</name>
<dbReference type="PANTHER" id="PTHR33408">
    <property type="entry name" value="TRANSPOSASE"/>
    <property type="match status" value="1"/>
</dbReference>
<dbReference type="Proteomes" id="UP000426246">
    <property type="component" value="Chromosome"/>
</dbReference>
<sequence>MAYNTKQVFRDQKTIIVADTGYYNYLEIIDVVDESTELLIKPQKGKQNKVASGFDKANFNYDSINNRYICPLGYELPFKWNGTQDGKEYRRYTCGAFDFCGQKESCTSTKGGRVGTRFRDEEVIEQITENTRRQSNIYKRKRKTAPTLHKYKGRGLSGFLIEYTTGQRQSL</sequence>
<dbReference type="KEGG" id="ppsc:EHS13_29995"/>
<reference evidence="2" key="1">
    <citation type="submission" date="2018-11" db="EMBL/GenBank/DDBJ databases">
        <title>Complete genome sequence of Paenibacillus sp. ML311-T8.</title>
        <authorList>
            <person name="Nam Y.-D."/>
            <person name="Kang J."/>
            <person name="Chung W.-H."/>
            <person name="Park Y.S."/>
        </authorList>
    </citation>
    <scope>NUCLEOTIDE SEQUENCE [LARGE SCALE GENOMIC DNA]</scope>
    <source>
        <strain evidence="2">ML311-T8</strain>
    </source>
</reference>
<dbReference type="OrthoDB" id="2236403at2"/>
<dbReference type="PANTHER" id="PTHR33408:SF2">
    <property type="entry name" value="TRANSPOSASE DDE DOMAIN-CONTAINING PROTEIN"/>
    <property type="match status" value="1"/>
</dbReference>
<evidence type="ECO:0008006" key="3">
    <source>
        <dbReference type="Google" id="ProtNLM"/>
    </source>
</evidence>
<organism evidence="1 2">
    <name type="scientific">Paenibacillus psychroresistens</name>
    <dbReference type="NCBI Taxonomy" id="1778678"/>
    <lineage>
        <taxon>Bacteria</taxon>
        <taxon>Bacillati</taxon>
        <taxon>Bacillota</taxon>
        <taxon>Bacilli</taxon>
        <taxon>Bacillales</taxon>
        <taxon>Paenibacillaceae</taxon>
        <taxon>Paenibacillus</taxon>
    </lineage>
</organism>
<keyword evidence="2" id="KW-1185">Reference proteome</keyword>
<protein>
    <recommendedName>
        <fullName evidence="3">Transposase DDE domain-containing protein</fullName>
    </recommendedName>
</protein>
<dbReference type="RefSeq" id="WP_155703917.1">
    <property type="nucleotide sequence ID" value="NZ_CP034235.1"/>
</dbReference>